<feature type="region of interest" description="Disordered" evidence="2">
    <location>
        <begin position="122"/>
        <end position="147"/>
    </location>
</feature>
<evidence type="ECO:0000256" key="2">
    <source>
        <dbReference type="SAM" id="MobiDB-lite"/>
    </source>
</evidence>
<dbReference type="InterPro" id="IPR036236">
    <property type="entry name" value="Znf_C2H2_sf"/>
</dbReference>
<dbReference type="EMBL" id="JADCNL010000006">
    <property type="protein sequence ID" value="KAG0477212.1"/>
    <property type="molecule type" value="Genomic_DNA"/>
</dbReference>
<keyword evidence="5" id="KW-1185">Reference proteome</keyword>
<sequence>MEISLELRTAICKICSKGFSSGRALGGHMRSHRHSSSEAEEGDKVEGSKGEMGVGVGYDLRENPKKTWRVSDFVGEGEDSFSKNCNDSGKEFPSWKAPLGQMRIHPARRSPPRLEAEDFDERFSDGHELLPPPPAPKKKRRSKRASPEIVPAGLSSLITEYEREQEEVAISLIMLSRDTGGYLIAAESSDKNSVVMEGVFFEDNDFDLWKKRATHAENKKPFSSFNAQGLGSGYQCATCKKNFHSYHALGGHRASHKRIRSLCSPKINNGSCENASHEPSTDHPAAVNHSALGSSKKNRINDCVICGKIFSSAQALGGHKRSHLVSRGGSADQHIPALSQLLDPNLPASLDEASSNIRNLSSLLRA</sequence>
<accession>A0A835QYX6</accession>
<dbReference type="InterPro" id="IPR013087">
    <property type="entry name" value="Znf_C2H2_type"/>
</dbReference>
<comment type="caution">
    <text evidence="4">The sequence shown here is derived from an EMBL/GenBank/DDBJ whole genome shotgun (WGS) entry which is preliminary data.</text>
</comment>
<dbReference type="Gene3D" id="3.30.160.60">
    <property type="entry name" value="Classic Zinc Finger"/>
    <property type="match status" value="1"/>
</dbReference>
<keyword evidence="1" id="KW-0862">Zinc</keyword>
<feature type="region of interest" description="Disordered" evidence="2">
    <location>
        <begin position="25"/>
        <end position="58"/>
    </location>
</feature>
<dbReference type="Pfam" id="PF13912">
    <property type="entry name" value="zf-C2H2_6"/>
    <property type="match status" value="3"/>
</dbReference>
<name>A0A835QYX6_VANPL</name>
<dbReference type="PROSITE" id="PS00028">
    <property type="entry name" value="ZINC_FINGER_C2H2_1"/>
    <property type="match status" value="3"/>
</dbReference>
<dbReference type="SMART" id="SM00355">
    <property type="entry name" value="ZnF_C2H2"/>
    <property type="match status" value="3"/>
</dbReference>
<keyword evidence="1" id="KW-0863">Zinc-finger</keyword>
<reference evidence="4 5" key="1">
    <citation type="journal article" date="2020" name="Nat. Food">
        <title>A phased Vanilla planifolia genome enables genetic improvement of flavour and production.</title>
        <authorList>
            <person name="Hasing T."/>
            <person name="Tang H."/>
            <person name="Brym M."/>
            <person name="Khazi F."/>
            <person name="Huang T."/>
            <person name="Chambers A.H."/>
        </authorList>
    </citation>
    <scope>NUCLEOTIDE SEQUENCE [LARGE SCALE GENOMIC DNA]</scope>
    <source>
        <tissue evidence="4">Leaf</tissue>
    </source>
</reference>
<dbReference type="SUPFAM" id="SSF57667">
    <property type="entry name" value="beta-beta-alpha zinc fingers"/>
    <property type="match status" value="2"/>
</dbReference>
<protein>
    <recommendedName>
        <fullName evidence="3">C2H2-type domain-containing protein</fullName>
    </recommendedName>
</protein>
<evidence type="ECO:0000313" key="4">
    <source>
        <dbReference type="EMBL" id="KAG0477212.1"/>
    </source>
</evidence>
<dbReference type="Proteomes" id="UP000636800">
    <property type="component" value="Chromosome 6"/>
</dbReference>
<feature type="domain" description="C2H2-type" evidence="3">
    <location>
        <begin position="301"/>
        <end position="328"/>
    </location>
</feature>
<dbReference type="AlphaFoldDB" id="A0A835QYX6"/>
<proteinExistence type="predicted"/>
<keyword evidence="1" id="KW-0479">Metal-binding</keyword>
<feature type="domain" description="C2H2-type" evidence="3">
    <location>
        <begin position="234"/>
        <end position="261"/>
    </location>
</feature>
<dbReference type="PROSITE" id="PS50157">
    <property type="entry name" value="ZINC_FINGER_C2H2_2"/>
    <property type="match status" value="3"/>
</dbReference>
<dbReference type="GO" id="GO:0008270">
    <property type="term" value="F:zinc ion binding"/>
    <property type="evidence" value="ECO:0007669"/>
    <property type="project" value="UniProtKB-KW"/>
</dbReference>
<evidence type="ECO:0000259" key="3">
    <source>
        <dbReference type="PROSITE" id="PS50157"/>
    </source>
</evidence>
<evidence type="ECO:0000313" key="5">
    <source>
        <dbReference type="Proteomes" id="UP000636800"/>
    </source>
</evidence>
<feature type="domain" description="C2H2-type" evidence="3">
    <location>
        <begin position="10"/>
        <end position="39"/>
    </location>
</feature>
<gene>
    <name evidence="4" type="ORF">HPP92_014053</name>
</gene>
<organism evidence="4 5">
    <name type="scientific">Vanilla planifolia</name>
    <name type="common">Vanilla</name>
    <dbReference type="NCBI Taxonomy" id="51239"/>
    <lineage>
        <taxon>Eukaryota</taxon>
        <taxon>Viridiplantae</taxon>
        <taxon>Streptophyta</taxon>
        <taxon>Embryophyta</taxon>
        <taxon>Tracheophyta</taxon>
        <taxon>Spermatophyta</taxon>
        <taxon>Magnoliopsida</taxon>
        <taxon>Liliopsida</taxon>
        <taxon>Asparagales</taxon>
        <taxon>Orchidaceae</taxon>
        <taxon>Vanilloideae</taxon>
        <taxon>Vanilleae</taxon>
        <taxon>Vanilla</taxon>
    </lineage>
</organism>
<dbReference type="PANTHER" id="PTHR46869">
    <property type="entry name" value="C2H2-LIKE ZINC FINGER PROTEIN"/>
    <property type="match status" value="1"/>
</dbReference>
<dbReference type="PANTHER" id="PTHR46869:SF6">
    <property type="entry name" value="C2H2-TYPE DOMAIN-CONTAINING PROTEIN"/>
    <property type="match status" value="1"/>
</dbReference>
<evidence type="ECO:0000256" key="1">
    <source>
        <dbReference type="PROSITE-ProRule" id="PRU00042"/>
    </source>
</evidence>